<keyword evidence="1" id="KW-1133">Transmembrane helix</keyword>
<keyword evidence="1" id="KW-0472">Membrane</keyword>
<sequence length="62" mass="6465">MFGGAALQVLIVAEALLAGFGGGWTVHSRKSGTKMVELESRDVVVSAANEKCAKDVESALCR</sequence>
<evidence type="ECO:0000256" key="1">
    <source>
        <dbReference type="SAM" id="Phobius"/>
    </source>
</evidence>
<gene>
    <name evidence="2" type="ORF">SAMN05216404_101253</name>
</gene>
<name>A0A1H8BKH1_9PROT</name>
<proteinExistence type="predicted"/>
<accession>A0A1H8BKH1</accession>
<organism evidence="2 3">
    <name type="scientific">Nitrosospira multiformis</name>
    <dbReference type="NCBI Taxonomy" id="1231"/>
    <lineage>
        <taxon>Bacteria</taxon>
        <taxon>Pseudomonadati</taxon>
        <taxon>Pseudomonadota</taxon>
        <taxon>Betaproteobacteria</taxon>
        <taxon>Nitrosomonadales</taxon>
        <taxon>Nitrosomonadaceae</taxon>
        <taxon>Nitrosospira</taxon>
    </lineage>
</organism>
<dbReference type="AlphaFoldDB" id="A0A1H8BKH1"/>
<dbReference type="EMBL" id="FOCT01000001">
    <property type="protein sequence ID" value="SEM82387.1"/>
    <property type="molecule type" value="Genomic_DNA"/>
</dbReference>
<evidence type="ECO:0000313" key="2">
    <source>
        <dbReference type="EMBL" id="SEM82387.1"/>
    </source>
</evidence>
<reference evidence="2 3" key="1">
    <citation type="submission" date="2016-10" db="EMBL/GenBank/DDBJ databases">
        <authorList>
            <person name="de Groot N.N."/>
        </authorList>
    </citation>
    <scope>NUCLEOTIDE SEQUENCE [LARGE SCALE GENOMIC DNA]</scope>
    <source>
        <strain evidence="2 3">Nl18</strain>
    </source>
</reference>
<dbReference type="Proteomes" id="UP000183898">
    <property type="component" value="Unassembled WGS sequence"/>
</dbReference>
<feature type="transmembrane region" description="Helical" evidence="1">
    <location>
        <begin position="6"/>
        <end position="26"/>
    </location>
</feature>
<keyword evidence="1" id="KW-0812">Transmembrane</keyword>
<protein>
    <submittedName>
        <fullName evidence="2">Uncharacterized protein</fullName>
    </submittedName>
</protein>
<evidence type="ECO:0000313" key="3">
    <source>
        <dbReference type="Proteomes" id="UP000183898"/>
    </source>
</evidence>